<feature type="transmembrane region" description="Helical" evidence="1">
    <location>
        <begin position="12"/>
        <end position="38"/>
    </location>
</feature>
<reference evidence="2 3" key="1">
    <citation type="submission" date="2020-11" db="EMBL/GenBank/DDBJ databases">
        <title>Pseudonocardia abyssalis sp. nov. and Pseudonocardia oceani sp. nov., description and phylogenomic analysis of two novel actinomycetes isolated from the deep Southern Ocean.</title>
        <authorList>
            <person name="Parra J."/>
        </authorList>
    </citation>
    <scope>NUCLEOTIDE SEQUENCE [LARGE SCALE GENOMIC DNA]</scope>
    <source>
        <strain evidence="3">KRD185</strain>
    </source>
</reference>
<comment type="caution">
    <text evidence="2">The sequence shown here is derived from an EMBL/GenBank/DDBJ whole genome shotgun (WGS) entry which is preliminary data.</text>
</comment>
<name>A0ABS6UC24_9PSEU</name>
<evidence type="ECO:0000313" key="2">
    <source>
        <dbReference type="EMBL" id="MBW0129785.1"/>
    </source>
</evidence>
<gene>
    <name evidence="2" type="ORF">I4I82_19155</name>
</gene>
<keyword evidence="1" id="KW-1133">Transmembrane helix</keyword>
<dbReference type="EMBL" id="JADQDF010000001">
    <property type="protein sequence ID" value="MBW0129785.1"/>
    <property type="molecule type" value="Genomic_DNA"/>
</dbReference>
<evidence type="ECO:0000313" key="3">
    <source>
        <dbReference type="Proteomes" id="UP000694300"/>
    </source>
</evidence>
<sequence>MGRTRTVRTAAVLRGLSGVLAGGLVVLALALGVAWVVATRTGSPGPAPAFLAWHVVAAVVAVVAQVRADRAADGGHGAGAALAVVGVSAVVLAALWLA</sequence>
<accession>A0ABS6UC24</accession>
<keyword evidence="1" id="KW-0472">Membrane</keyword>
<protein>
    <submittedName>
        <fullName evidence="2">Uncharacterized protein</fullName>
    </submittedName>
</protein>
<keyword evidence="1" id="KW-0812">Transmembrane</keyword>
<keyword evidence="3" id="KW-1185">Reference proteome</keyword>
<evidence type="ECO:0000256" key="1">
    <source>
        <dbReference type="SAM" id="Phobius"/>
    </source>
</evidence>
<organism evidence="2 3">
    <name type="scientific">Pseudonocardia oceani</name>
    <dbReference type="NCBI Taxonomy" id="2792013"/>
    <lineage>
        <taxon>Bacteria</taxon>
        <taxon>Bacillati</taxon>
        <taxon>Actinomycetota</taxon>
        <taxon>Actinomycetes</taxon>
        <taxon>Pseudonocardiales</taxon>
        <taxon>Pseudonocardiaceae</taxon>
        <taxon>Pseudonocardia</taxon>
    </lineage>
</organism>
<feature type="transmembrane region" description="Helical" evidence="1">
    <location>
        <begin position="78"/>
        <end position="97"/>
    </location>
</feature>
<proteinExistence type="predicted"/>
<dbReference type="Proteomes" id="UP000694300">
    <property type="component" value="Unassembled WGS sequence"/>
</dbReference>
<feature type="transmembrane region" description="Helical" evidence="1">
    <location>
        <begin position="50"/>
        <end position="66"/>
    </location>
</feature>